<dbReference type="InterPro" id="IPR009100">
    <property type="entry name" value="AcylCoA_DH/oxidase_NM_dom_sf"/>
</dbReference>
<dbReference type="Pfam" id="PF02770">
    <property type="entry name" value="Acyl-CoA_dh_M"/>
    <property type="match status" value="1"/>
</dbReference>
<evidence type="ECO:0000259" key="8">
    <source>
        <dbReference type="Pfam" id="PF02771"/>
    </source>
</evidence>
<dbReference type="GO" id="GO:0003995">
    <property type="term" value="F:acyl-CoA dehydrogenase activity"/>
    <property type="evidence" value="ECO:0007669"/>
    <property type="project" value="InterPro"/>
</dbReference>
<name>A0AAU7AYZ7_9ACTN</name>
<dbReference type="InterPro" id="IPR037069">
    <property type="entry name" value="AcylCoA_DH/ox_N_sf"/>
</dbReference>
<dbReference type="SUPFAM" id="SSF56645">
    <property type="entry name" value="Acyl-CoA dehydrogenase NM domain-like"/>
    <property type="match status" value="1"/>
</dbReference>
<dbReference type="Gene3D" id="1.10.540.10">
    <property type="entry name" value="Acyl-CoA dehydrogenase/oxidase, N-terminal domain"/>
    <property type="match status" value="1"/>
</dbReference>
<dbReference type="EMBL" id="CP114014">
    <property type="protein sequence ID" value="XAY06542.1"/>
    <property type="molecule type" value="Genomic_DNA"/>
</dbReference>
<proteinExistence type="inferred from homology"/>
<keyword evidence="4 5" id="KW-0274">FAD</keyword>
<dbReference type="PANTHER" id="PTHR43884">
    <property type="entry name" value="ACYL-COA DEHYDROGENASE"/>
    <property type="match status" value="1"/>
</dbReference>
<evidence type="ECO:0000256" key="3">
    <source>
        <dbReference type="ARBA" id="ARBA00022630"/>
    </source>
</evidence>
<feature type="domain" description="Acyl-CoA oxidase/dehydrogenase middle" evidence="7">
    <location>
        <begin position="127"/>
        <end position="214"/>
    </location>
</feature>
<evidence type="ECO:0000256" key="2">
    <source>
        <dbReference type="ARBA" id="ARBA00009347"/>
    </source>
</evidence>
<sequence>MSSVTTGAPPCILSDELDAFRASVRAFAQAKLAPGYLERALSDDFPGDVYRLLADQGLIGLEVSPEHGGQGADHLAAGIAVEELARADFSAAYMVFAATVEGGLIERDPTLGPELLPALLAGELKLCLGLTEPESGSDAGAMKATATRVDGGWLLRGEKTSITGLPAAQMAIVFARSAGGPSAFLVDLDDPTITRQRFRDPGLRPVGRGSITLDATFVPETRLMGQEGRGLALVLHEFDYTRSLLGLMAIATAEAAIDMTVRYTQQRRTFGRPLSANQGVTFPIAEHLTQLEAARWLCYRALSLRMAGRPHTREAAMVKWWAPQLAVRAIEDCVILHGHVGWSDELPLQAMRRDVSALLIGDGTPQIQKLIIARETFGREPRGPRGTAAATSDRRTG</sequence>
<evidence type="ECO:0000256" key="1">
    <source>
        <dbReference type="ARBA" id="ARBA00001974"/>
    </source>
</evidence>
<keyword evidence="5 9" id="KW-0560">Oxidoreductase</keyword>
<dbReference type="InterPro" id="IPR006091">
    <property type="entry name" value="Acyl-CoA_Oxase/DH_mid-dom"/>
</dbReference>
<dbReference type="PROSITE" id="PS00072">
    <property type="entry name" value="ACYL_COA_DH_1"/>
    <property type="match status" value="1"/>
</dbReference>
<dbReference type="SUPFAM" id="SSF47203">
    <property type="entry name" value="Acyl-CoA dehydrogenase C-terminal domain-like"/>
    <property type="match status" value="1"/>
</dbReference>
<gene>
    <name evidence="9" type="primary">mmgC_7</name>
    <name evidence="9" type="ORF">DSM112329_03413</name>
</gene>
<dbReference type="KEGG" id="parq:DSM112329_03413"/>
<dbReference type="InterPro" id="IPR046373">
    <property type="entry name" value="Acyl-CoA_Oxase/DH_mid-dom_sf"/>
</dbReference>
<dbReference type="InterPro" id="IPR009075">
    <property type="entry name" value="AcylCo_DH/oxidase_C"/>
</dbReference>
<comment type="similarity">
    <text evidence="2 5">Belongs to the acyl-CoA dehydrogenase family.</text>
</comment>
<dbReference type="PANTHER" id="PTHR43884:SF12">
    <property type="entry name" value="ISOVALERYL-COA DEHYDROGENASE, MITOCHONDRIAL-RELATED"/>
    <property type="match status" value="1"/>
</dbReference>
<reference evidence="9" key="1">
    <citation type="submission" date="2022-12" db="EMBL/GenBank/DDBJ databases">
        <title>Paraconexibacter alkalitolerans sp. nov. and Baekduia alba sp. nov., isolated from soil and emended description of the genera Paraconexibacter (Chun et al., 2020) and Baekduia (An et al., 2020).</title>
        <authorList>
            <person name="Vieira S."/>
            <person name="Huber K.J."/>
            <person name="Geppert A."/>
            <person name="Wolf J."/>
            <person name="Neumann-Schaal M."/>
            <person name="Muesken M."/>
            <person name="Overmann J."/>
        </authorList>
    </citation>
    <scope>NUCLEOTIDE SEQUENCE</scope>
    <source>
        <strain evidence="9">AEG42_29</strain>
    </source>
</reference>
<comment type="cofactor">
    <cofactor evidence="1 5">
        <name>FAD</name>
        <dbReference type="ChEBI" id="CHEBI:57692"/>
    </cofactor>
</comment>
<dbReference type="Gene3D" id="1.20.140.10">
    <property type="entry name" value="Butyryl-CoA Dehydrogenase, subunit A, domain 3"/>
    <property type="match status" value="1"/>
</dbReference>
<dbReference type="GO" id="GO:0050660">
    <property type="term" value="F:flavin adenine dinucleotide binding"/>
    <property type="evidence" value="ECO:0007669"/>
    <property type="project" value="InterPro"/>
</dbReference>
<feature type="domain" description="Acyl-CoA dehydrogenase/oxidase N-terminal" evidence="8">
    <location>
        <begin position="14"/>
        <end position="99"/>
    </location>
</feature>
<evidence type="ECO:0000259" key="6">
    <source>
        <dbReference type="Pfam" id="PF00441"/>
    </source>
</evidence>
<feature type="domain" description="Acyl-CoA dehydrogenase/oxidase C-terminal" evidence="6">
    <location>
        <begin position="228"/>
        <end position="375"/>
    </location>
</feature>
<evidence type="ECO:0000259" key="7">
    <source>
        <dbReference type="Pfam" id="PF02770"/>
    </source>
</evidence>
<dbReference type="Gene3D" id="2.40.110.10">
    <property type="entry name" value="Butyryl-CoA Dehydrogenase, subunit A, domain 2"/>
    <property type="match status" value="1"/>
</dbReference>
<evidence type="ECO:0000256" key="5">
    <source>
        <dbReference type="RuleBase" id="RU362125"/>
    </source>
</evidence>
<dbReference type="RefSeq" id="WP_354697773.1">
    <property type="nucleotide sequence ID" value="NZ_CP114014.1"/>
</dbReference>
<organism evidence="9">
    <name type="scientific">Paraconexibacter sp. AEG42_29</name>
    <dbReference type="NCBI Taxonomy" id="2997339"/>
    <lineage>
        <taxon>Bacteria</taxon>
        <taxon>Bacillati</taxon>
        <taxon>Actinomycetota</taxon>
        <taxon>Thermoleophilia</taxon>
        <taxon>Solirubrobacterales</taxon>
        <taxon>Paraconexibacteraceae</taxon>
        <taxon>Paraconexibacter</taxon>
    </lineage>
</organism>
<dbReference type="InterPro" id="IPR036250">
    <property type="entry name" value="AcylCo_DH-like_C"/>
</dbReference>
<dbReference type="Pfam" id="PF02771">
    <property type="entry name" value="Acyl-CoA_dh_N"/>
    <property type="match status" value="1"/>
</dbReference>
<dbReference type="AlphaFoldDB" id="A0AAU7AYZ7"/>
<dbReference type="InterPro" id="IPR013786">
    <property type="entry name" value="AcylCoA_DH/ox_N"/>
</dbReference>
<dbReference type="InterPro" id="IPR006089">
    <property type="entry name" value="Acyl-CoA_DH_CS"/>
</dbReference>
<evidence type="ECO:0000313" key="9">
    <source>
        <dbReference type="EMBL" id="XAY06542.1"/>
    </source>
</evidence>
<evidence type="ECO:0000256" key="4">
    <source>
        <dbReference type="ARBA" id="ARBA00022827"/>
    </source>
</evidence>
<keyword evidence="3 5" id="KW-0285">Flavoprotein</keyword>
<dbReference type="EC" id="1.3.99.-" evidence="9"/>
<accession>A0AAU7AYZ7</accession>
<dbReference type="Pfam" id="PF00441">
    <property type="entry name" value="Acyl-CoA_dh_1"/>
    <property type="match status" value="1"/>
</dbReference>
<protein>
    <submittedName>
        <fullName evidence="9">Acyl-CoA dehydrogenase</fullName>
        <ecNumber evidence="9">1.3.99.-</ecNumber>
    </submittedName>
</protein>